<dbReference type="InterPro" id="IPR002937">
    <property type="entry name" value="Amino_oxidase"/>
</dbReference>
<dbReference type="Gene3D" id="1.10.3110.10">
    <property type="entry name" value="protoporphyrinogen ix oxidase, domain 3"/>
    <property type="match status" value="1"/>
</dbReference>
<comment type="catalytic activity">
    <reaction evidence="1">
        <text>coproporphyrinogen III + 3 O2 = coproporphyrin III + 3 H2O2</text>
        <dbReference type="Rhea" id="RHEA:43436"/>
        <dbReference type="ChEBI" id="CHEBI:15379"/>
        <dbReference type="ChEBI" id="CHEBI:16240"/>
        <dbReference type="ChEBI" id="CHEBI:57309"/>
        <dbReference type="ChEBI" id="CHEBI:131725"/>
        <dbReference type="EC" id="1.3.3.15"/>
    </reaction>
    <physiologicalReaction direction="left-to-right" evidence="1">
        <dbReference type="Rhea" id="RHEA:43437"/>
    </physiologicalReaction>
</comment>
<evidence type="ECO:0000256" key="8">
    <source>
        <dbReference type="ARBA" id="ARBA00022827"/>
    </source>
</evidence>
<dbReference type="EMBL" id="LQWY01000002">
    <property type="protein sequence ID" value="OAH63194.1"/>
    <property type="molecule type" value="Genomic_DNA"/>
</dbReference>
<evidence type="ECO:0000313" key="13">
    <source>
        <dbReference type="EMBL" id="OAH63194.1"/>
    </source>
</evidence>
<dbReference type="GO" id="GO:0005737">
    <property type="term" value="C:cytoplasm"/>
    <property type="evidence" value="ECO:0007669"/>
    <property type="project" value="UniProtKB-SubCell"/>
</dbReference>
<keyword evidence="7 11" id="KW-0285">Flavoprotein</keyword>
<dbReference type="Proteomes" id="UP000076935">
    <property type="component" value="Unassembled WGS sequence"/>
</dbReference>
<keyword evidence="9 11" id="KW-0560">Oxidoreductase</keyword>
<dbReference type="NCBIfam" id="TIGR00562">
    <property type="entry name" value="proto_IX_ox"/>
    <property type="match status" value="1"/>
</dbReference>
<evidence type="ECO:0000256" key="1">
    <source>
        <dbReference type="ARBA" id="ARBA00001755"/>
    </source>
</evidence>
<dbReference type="SUPFAM" id="SSF51905">
    <property type="entry name" value="FAD/NAD(P)-binding domain"/>
    <property type="match status" value="1"/>
</dbReference>
<evidence type="ECO:0000256" key="5">
    <source>
        <dbReference type="ARBA" id="ARBA00012402"/>
    </source>
</evidence>
<sequence length="459" mass="51010">MKTAVIIGGGITGLSALYYLQKQQLNLQVILVEQNEELGGKIRTVRNDEFIMEAGADSIVARNEGVMPLIEELDLLDELVYNETGTSYIYTDNMLHKVPKDTIFGIPTSVESLFSSTLISEKGKQEAMLDFEKTENNFTIDSSVGSFLEYFLGEEIVEKQISPILSGVYSGKLDTLTMKSTLPYLLDYKNKYGSIIKGFSENKKTFQSAGNKKFISFKNGLSTLIDRLEERSGNARVLKGVRITHIEKTGDAYELSFDNDENIQADFVVLSTPHDAAQRMLKAPELDADFNDLTNSSLASVYIGFDISDDRLPADGTGFIVTEGSDLMCDACTWTSRKWAHTSQHHQLLVRLFYKSSNPNYEALKQMNEEELTKAALSDIQNSLGIIEKPHSVNVTRWTDLMPNYHLKHSQAVSSLSQKMADLFPNVLLAGCSYYGVGIGACITNGKNIADTIANSWKN</sequence>
<keyword evidence="14" id="KW-1185">Reference proteome</keyword>
<comment type="subcellular location">
    <subcellularLocation>
        <location evidence="11">Cytoplasm</location>
    </subcellularLocation>
</comment>
<dbReference type="GO" id="GO:0004729">
    <property type="term" value="F:oxygen-dependent protoporphyrinogen oxidase activity"/>
    <property type="evidence" value="ECO:0007669"/>
    <property type="project" value="UniProtKB-UniRule"/>
</dbReference>
<dbReference type="RefSeq" id="WP_063964351.1">
    <property type="nucleotide sequence ID" value="NZ_JBCNAN010000047.1"/>
</dbReference>
<dbReference type="PANTHER" id="PTHR42923:SF3">
    <property type="entry name" value="PROTOPORPHYRINOGEN OXIDASE"/>
    <property type="match status" value="1"/>
</dbReference>
<comment type="cofactor">
    <cofactor evidence="2 11">
        <name>FAD</name>
        <dbReference type="ChEBI" id="CHEBI:57692"/>
    </cofactor>
</comment>
<keyword evidence="11" id="KW-0963">Cytoplasm</keyword>
<keyword evidence="10 11" id="KW-0350">Heme biosynthesis</keyword>
<comment type="function">
    <text evidence="11">Involved in coproporphyrin-dependent heme b biosynthesis. Catalyzes the oxidation of coproporphyrinogen III to coproporphyrin III.</text>
</comment>
<comment type="similarity">
    <text evidence="4 11">Belongs to the protoporphyrinogen/coproporphyrinogen oxidase family. Coproporphyrinogen III oxidase subfamily.</text>
</comment>
<comment type="caution">
    <text evidence="13">The sequence shown here is derived from an EMBL/GenBank/DDBJ whole genome shotgun (WGS) entry which is preliminary data.</text>
</comment>
<evidence type="ECO:0000313" key="14">
    <source>
        <dbReference type="Proteomes" id="UP000076935"/>
    </source>
</evidence>
<organism evidence="13 14">
    <name type="scientific">Domibacillus aminovorans</name>
    <dbReference type="NCBI Taxonomy" id="29332"/>
    <lineage>
        <taxon>Bacteria</taxon>
        <taxon>Bacillati</taxon>
        <taxon>Bacillota</taxon>
        <taxon>Bacilli</taxon>
        <taxon>Bacillales</taxon>
        <taxon>Bacillaceae</taxon>
        <taxon>Domibacillus</taxon>
    </lineage>
</organism>
<evidence type="ECO:0000256" key="10">
    <source>
        <dbReference type="ARBA" id="ARBA00023133"/>
    </source>
</evidence>
<evidence type="ECO:0000256" key="2">
    <source>
        <dbReference type="ARBA" id="ARBA00001974"/>
    </source>
</evidence>
<dbReference type="STRING" id="29332.AWH48_09560"/>
<evidence type="ECO:0000259" key="12">
    <source>
        <dbReference type="Pfam" id="PF01593"/>
    </source>
</evidence>
<evidence type="ECO:0000256" key="6">
    <source>
        <dbReference type="ARBA" id="ARBA00019046"/>
    </source>
</evidence>
<gene>
    <name evidence="13" type="ORF">AWH49_06465</name>
</gene>
<dbReference type="UniPathway" id="UPA00252"/>
<feature type="domain" description="Amine oxidase" evidence="12">
    <location>
        <begin position="11"/>
        <end position="453"/>
    </location>
</feature>
<comment type="pathway">
    <text evidence="3 11">Porphyrin-containing compound metabolism; protoheme biosynthesis.</text>
</comment>
<dbReference type="InterPro" id="IPR050464">
    <property type="entry name" value="Zeta_carotene_desat/Oxidored"/>
</dbReference>
<proteinExistence type="inferred from homology"/>
<dbReference type="Pfam" id="PF01593">
    <property type="entry name" value="Amino_oxidase"/>
    <property type="match status" value="1"/>
</dbReference>
<dbReference type="EC" id="1.3.3.15" evidence="5 11"/>
<dbReference type="Gene3D" id="3.50.50.60">
    <property type="entry name" value="FAD/NAD(P)-binding domain"/>
    <property type="match status" value="1"/>
</dbReference>
<evidence type="ECO:0000256" key="4">
    <source>
        <dbReference type="ARBA" id="ARBA00008310"/>
    </source>
</evidence>
<evidence type="ECO:0000256" key="3">
    <source>
        <dbReference type="ARBA" id="ARBA00004744"/>
    </source>
</evidence>
<dbReference type="InterPro" id="IPR036188">
    <property type="entry name" value="FAD/NAD-bd_sf"/>
</dbReference>
<keyword evidence="8 11" id="KW-0274">FAD</keyword>
<reference evidence="13 14" key="1">
    <citation type="submission" date="2016-01" db="EMBL/GenBank/DDBJ databases">
        <title>Investigation of taxonomic status of Bacillus aminovorans.</title>
        <authorList>
            <person name="Verma A."/>
            <person name="Pal Y."/>
            <person name="Krishnamurthi S."/>
        </authorList>
    </citation>
    <scope>NUCLEOTIDE SEQUENCE [LARGE SCALE GENOMIC DNA]</scope>
    <source>
        <strain evidence="13 14">DSM 1314</strain>
    </source>
</reference>
<dbReference type="InterPro" id="IPR004572">
    <property type="entry name" value="Protoporphyrinogen_oxidase"/>
</dbReference>
<dbReference type="NCBIfam" id="NF009081">
    <property type="entry name" value="PRK12416.1"/>
    <property type="match status" value="1"/>
</dbReference>
<accession>A0A177LCC3</accession>
<name>A0A177LCC3_9BACI</name>
<dbReference type="Gene3D" id="3.90.660.20">
    <property type="entry name" value="Protoporphyrinogen oxidase, mitochondrial, domain 2"/>
    <property type="match status" value="1"/>
</dbReference>
<evidence type="ECO:0000256" key="7">
    <source>
        <dbReference type="ARBA" id="ARBA00022630"/>
    </source>
</evidence>
<protein>
    <recommendedName>
        <fullName evidence="6 11">Coproporphyrinogen III oxidase</fullName>
        <ecNumber evidence="5 11">1.3.3.15</ecNumber>
    </recommendedName>
</protein>
<dbReference type="SUPFAM" id="SSF54373">
    <property type="entry name" value="FAD-linked reductases, C-terminal domain"/>
    <property type="match status" value="1"/>
</dbReference>
<dbReference type="PANTHER" id="PTHR42923">
    <property type="entry name" value="PROTOPORPHYRINOGEN OXIDASE"/>
    <property type="match status" value="1"/>
</dbReference>
<dbReference type="GO" id="GO:0006783">
    <property type="term" value="P:heme biosynthetic process"/>
    <property type="evidence" value="ECO:0007669"/>
    <property type="project" value="UniProtKB-UniRule"/>
</dbReference>
<evidence type="ECO:0000256" key="9">
    <source>
        <dbReference type="ARBA" id="ARBA00023002"/>
    </source>
</evidence>
<dbReference type="AlphaFoldDB" id="A0A177LCC3"/>
<evidence type="ECO:0000256" key="11">
    <source>
        <dbReference type="RuleBase" id="RU364052"/>
    </source>
</evidence>